<dbReference type="InterPro" id="IPR002616">
    <property type="entry name" value="tRNA_ribo_trans-like"/>
</dbReference>
<reference evidence="6 7" key="1">
    <citation type="journal article" date="2016" name="Nat. Commun.">
        <title>Thousands of microbial genomes shed light on interconnected biogeochemical processes in an aquifer system.</title>
        <authorList>
            <person name="Anantharaman K."/>
            <person name="Brown C.T."/>
            <person name="Hug L.A."/>
            <person name="Sharon I."/>
            <person name="Castelle C.J."/>
            <person name="Probst A.J."/>
            <person name="Thomas B.C."/>
            <person name="Singh A."/>
            <person name="Wilkins M.J."/>
            <person name="Karaoz U."/>
            <person name="Brodie E.L."/>
            <person name="Williams K.H."/>
            <person name="Hubbard S.S."/>
            <person name="Banfield J.F."/>
        </authorList>
    </citation>
    <scope>NUCLEOTIDE SEQUENCE [LARGE SCALE GENOMIC DNA]</scope>
</reference>
<comment type="cofactor">
    <cofactor evidence="4">
        <name>Zn(2+)</name>
        <dbReference type="ChEBI" id="CHEBI:29105"/>
    </cofactor>
    <text evidence="4">Binds 1 zinc ion per subunit.</text>
</comment>
<evidence type="ECO:0000256" key="2">
    <source>
        <dbReference type="ARBA" id="ARBA00022679"/>
    </source>
</evidence>
<dbReference type="EMBL" id="MGAU01000062">
    <property type="protein sequence ID" value="OGK53418.1"/>
    <property type="molecule type" value="Genomic_DNA"/>
</dbReference>
<feature type="domain" description="tRNA-guanine(15) transglycosylase-like" evidence="5">
    <location>
        <begin position="14"/>
        <end position="394"/>
    </location>
</feature>
<evidence type="ECO:0000256" key="3">
    <source>
        <dbReference type="ARBA" id="ARBA00022694"/>
    </source>
</evidence>
<dbReference type="UniPathway" id="UPA00392"/>
<evidence type="ECO:0000256" key="4">
    <source>
        <dbReference type="HAMAP-Rule" id="MF_00168"/>
    </source>
</evidence>
<keyword evidence="2 4" id="KW-0808">Transferase</keyword>
<evidence type="ECO:0000313" key="7">
    <source>
        <dbReference type="Proteomes" id="UP000178486"/>
    </source>
</evidence>
<dbReference type="GO" id="GO:0005829">
    <property type="term" value="C:cytosol"/>
    <property type="evidence" value="ECO:0007669"/>
    <property type="project" value="TreeGrafter"/>
</dbReference>
<keyword evidence="1 4" id="KW-0328">Glycosyltransferase</keyword>
<dbReference type="NCBIfam" id="TIGR00430">
    <property type="entry name" value="Q_tRNA_tgt"/>
    <property type="match status" value="1"/>
</dbReference>
<comment type="catalytic activity">
    <reaction evidence="4">
        <text>7-aminomethyl-7-carbaguanine + guanosine(34) in tRNA = 7-aminomethyl-7-carbaguanosine(34) in tRNA + guanine</text>
        <dbReference type="Rhea" id="RHEA:24104"/>
        <dbReference type="Rhea" id="RHEA-COMP:10341"/>
        <dbReference type="Rhea" id="RHEA-COMP:10342"/>
        <dbReference type="ChEBI" id="CHEBI:16235"/>
        <dbReference type="ChEBI" id="CHEBI:58703"/>
        <dbReference type="ChEBI" id="CHEBI:74269"/>
        <dbReference type="ChEBI" id="CHEBI:82833"/>
        <dbReference type="EC" id="2.4.2.29"/>
    </reaction>
</comment>
<dbReference type="GO" id="GO:0046872">
    <property type="term" value="F:metal ion binding"/>
    <property type="evidence" value="ECO:0007669"/>
    <property type="project" value="UniProtKB-KW"/>
</dbReference>
<evidence type="ECO:0000313" key="6">
    <source>
        <dbReference type="EMBL" id="OGK53418.1"/>
    </source>
</evidence>
<keyword evidence="4" id="KW-0671">Queuosine biosynthesis</keyword>
<evidence type="ECO:0000256" key="1">
    <source>
        <dbReference type="ARBA" id="ARBA00022676"/>
    </source>
</evidence>
<dbReference type="GO" id="GO:0008616">
    <property type="term" value="P:tRNA queuosine(34) biosynthetic process"/>
    <property type="evidence" value="ECO:0007669"/>
    <property type="project" value="UniProtKB-UniRule"/>
</dbReference>
<keyword evidence="4" id="KW-0479">Metal-binding</keyword>
<feature type="region of interest" description="RNA binding" evidence="4">
    <location>
        <begin position="255"/>
        <end position="261"/>
    </location>
</feature>
<dbReference type="InterPro" id="IPR050076">
    <property type="entry name" value="ArchSynthase1/Queuine_TRR"/>
</dbReference>
<dbReference type="HAMAP" id="MF_00168">
    <property type="entry name" value="Q_tRNA_Tgt"/>
    <property type="match status" value="1"/>
</dbReference>
<comment type="similarity">
    <text evidence="4">Belongs to the queuine tRNA-ribosyltransferase family.</text>
</comment>
<dbReference type="Pfam" id="PF01702">
    <property type="entry name" value="TGT"/>
    <property type="match status" value="1"/>
</dbReference>
<feature type="binding site" evidence="4">
    <location>
        <position position="335"/>
    </location>
    <ligand>
        <name>Zn(2+)</name>
        <dbReference type="ChEBI" id="CHEBI:29105"/>
    </ligand>
</feature>
<feature type="binding site" evidence="4">
    <location>
        <position position="224"/>
    </location>
    <ligand>
        <name>substrate</name>
    </ligand>
</feature>
<feature type="binding site" evidence="4">
    <location>
        <position position="197"/>
    </location>
    <ligand>
        <name>substrate</name>
    </ligand>
</feature>
<dbReference type="PANTHER" id="PTHR46499">
    <property type="entry name" value="QUEUINE TRNA-RIBOSYLTRANSFERASE"/>
    <property type="match status" value="1"/>
</dbReference>
<protein>
    <recommendedName>
        <fullName evidence="4">Queuine tRNA-ribosyltransferase</fullName>
        <ecNumber evidence="4">2.4.2.29</ecNumber>
    </recommendedName>
    <alternativeName>
        <fullName evidence="4">Guanine insertion enzyme</fullName>
    </alternativeName>
    <alternativeName>
        <fullName evidence="4">tRNA-guanine transglycosylase</fullName>
    </alternativeName>
</protein>
<proteinExistence type="inferred from homology"/>
<dbReference type="InterPro" id="IPR036511">
    <property type="entry name" value="TGT-like_sf"/>
</dbReference>
<feature type="binding site" evidence="4">
    <location>
        <position position="151"/>
    </location>
    <ligand>
        <name>substrate</name>
    </ligand>
</feature>
<comment type="subunit">
    <text evidence="4">Homodimer. Within each dimer, one monomer is responsible for RNA recognition and catalysis, while the other monomer binds to the replacement base PreQ1.</text>
</comment>
<dbReference type="EC" id="2.4.2.29" evidence="4"/>
<feature type="binding site" evidence="4">
    <location>
        <position position="332"/>
    </location>
    <ligand>
        <name>Zn(2+)</name>
        <dbReference type="ChEBI" id="CHEBI:29105"/>
    </ligand>
</feature>
<sequence length="400" mass="45728">MFSFHILYKDLRSRARMGVISTPHGDIQTPAFIPVGTQATVKTLTPDEIKETGTQMFFVNTYHQYLRPGDEIVKKMGGLHKFMGWDGPLITDSGGFQVFSLGREDAGKLVKITDDGVEFKSHIDGSKHFFTPEKSLAIQKNLGADIILPLDECTFYPATHEYTQSANRRTHQWAERTIREYGRQNMANRQALYGIAQGGTYEDLRKESATFLSTLPFCGYAIGGVSVGESKETMAQVCDWQVPLLPPEKPRHLLGVGELDDVFNFIERGIDTFDCVMPTRIARMGQVLVNSKCQIPNSKQYQKSKFQKKYEIDISKTVYKTDKKPLDPTCDCYVCKRFTRAYIHHLFRAHELLAYRLATYHNVYWMHSFVSTIRASIEEGTFLDVKRHWLDTHESNPPEE</sequence>
<dbReference type="AlphaFoldDB" id="A0A1F7JCS8"/>
<dbReference type="InterPro" id="IPR004803">
    <property type="entry name" value="TGT"/>
</dbReference>
<comment type="caution">
    <text evidence="6">The sequence shown here is derived from an EMBL/GenBank/DDBJ whole genome shotgun (WGS) entry which is preliminary data.</text>
</comment>
<feature type="region of interest" description="RNA binding; important for wobble base 34 recognition" evidence="4">
    <location>
        <begin position="279"/>
        <end position="283"/>
    </location>
</feature>
<gene>
    <name evidence="4" type="primary">tgt</name>
    <name evidence="6" type="ORF">A3B56_03215</name>
</gene>
<feature type="binding site" evidence="4">
    <location>
        <begin position="92"/>
        <end position="96"/>
    </location>
    <ligand>
        <name>substrate</name>
    </ligand>
</feature>
<comment type="function">
    <text evidence="4">Catalyzes the base-exchange of a guanine (G) residue with the queuine precursor 7-aminomethyl-7-deazaguanine (PreQ1) at position 34 (anticodon wobble position) in tRNAs with GU(N) anticodons (tRNA-Asp, -Asn, -His and -Tyr). Catalysis occurs through a double-displacement mechanism. The nucleophile active site attacks the C1' of nucleotide 34 to detach the guanine base from the RNA, forming a covalent enzyme-RNA intermediate. The proton acceptor active site deprotonates the incoming PreQ1, allowing a nucleophilic attack on the C1' of the ribose to form the product. After dissociation, two additional enzymatic reactions on the tRNA convert PreQ1 to queuine (Q), resulting in the hypermodified nucleoside queuosine (7-(((4,5-cis-dihydroxy-2-cyclopenten-1-yl)amino)methyl)-7-deazaguanosine).</text>
</comment>
<feature type="binding site" evidence="4">
    <location>
        <position position="330"/>
    </location>
    <ligand>
        <name>Zn(2+)</name>
        <dbReference type="ChEBI" id="CHEBI:29105"/>
    </ligand>
</feature>
<evidence type="ECO:0000259" key="5">
    <source>
        <dbReference type="Pfam" id="PF01702"/>
    </source>
</evidence>
<organism evidence="6 7">
    <name type="scientific">Candidatus Roizmanbacteria bacterium RIFCSPLOWO2_01_FULL_45_11</name>
    <dbReference type="NCBI Taxonomy" id="1802070"/>
    <lineage>
        <taxon>Bacteria</taxon>
        <taxon>Candidatus Roizmaniibacteriota</taxon>
    </lineage>
</organism>
<feature type="active site" description="Proton acceptor" evidence="4">
    <location>
        <position position="92"/>
    </location>
</feature>
<dbReference type="PANTHER" id="PTHR46499:SF1">
    <property type="entry name" value="QUEUINE TRNA-RIBOSYLTRANSFERASE"/>
    <property type="match status" value="1"/>
</dbReference>
<dbReference type="Proteomes" id="UP000178486">
    <property type="component" value="Unassembled WGS sequence"/>
</dbReference>
<keyword evidence="3 4" id="KW-0819">tRNA processing</keyword>
<dbReference type="NCBIfam" id="TIGR00449">
    <property type="entry name" value="tgt_general"/>
    <property type="match status" value="1"/>
</dbReference>
<dbReference type="SUPFAM" id="SSF51713">
    <property type="entry name" value="tRNA-guanine transglycosylase"/>
    <property type="match status" value="1"/>
</dbReference>
<accession>A0A1F7JCS8</accession>
<comment type="pathway">
    <text evidence="4">tRNA modification; tRNA-queuosine biosynthesis.</text>
</comment>
<feature type="binding site" evidence="4">
    <location>
        <position position="361"/>
    </location>
    <ligand>
        <name>Zn(2+)</name>
        <dbReference type="ChEBI" id="CHEBI:29105"/>
    </ligand>
</feature>
<dbReference type="Gene3D" id="3.20.20.105">
    <property type="entry name" value="Queuine tRNA-ribosyltransferase-like"/>
    <property type="match status" value="1"/>
</dbReference>
<name>A0A1F7JCS8_9BACT</name>
<dbReference type="GO" id="GO:0008479">
    <property type="term" value="F:tRNA-guanosine(34) queuine transglycosylase activity"/>
    <property type="evidence" value="ECO:0007669"/>
    <property type="project" value="UniProtKB-UniRule"/>
</dbReference>
<keyword evidence="4" id="KW-0862">Zinc</keyword>
<feature type="active site" description="Nucleophile" evidence="4">
    <location>
        <position position="274"/>
    </location>
</feature>